<dbReference type="Gene3D" id="3.30.70.1440">
    <property type="entry name" value="Multidrug efflux transporter AcrB pore domain"/>
    <property type="match status" value="1"/>
</dbReference>
<dbReference type="SUPFAM" id="SSF82714">
    <property type="entry name" value="Multidrug efflux transporter AcrB TolC docking domain, DN and DC subdomains"/>
    <property type="match status" value="2"/>
</dbReference>
<proteinExistence type="predicted"/>
<keyword evidence="1" id="KW-0472">Membrane</keyword>
<feature type="transmembrane region" description="Helical" evidence="1">
    <location>
        <begin position="459"/>
        <end position="486"/>
    </location>
</feature>
<keyword evidence="1" id="KW-0812">Transmembrane</keyword>
<gene>
    <name evidence="2" type="ORF">ABIE21_003467</name>
</gene>
<dbReference type="Gene3D" id="1.20.1640.10">
    <property type="entry name" value="Multidrug efflux transporter AcrB transmembrane domain"/>
    <property type="match status" value="2"/>
</dbReference>
<dbReference type="Proteomes" id="UP001549257">
    <property type="component" value="Unassembled WGS sequence"/>
</dbReference>
<feature type="transmembrane region" description="Helical" evidence="1">
    <location>
        <begin position="356"/>
        <end position="376"/>
    </location>
</feature>
<feature type="transmembrane region" description="Helical" evidence="1">
    <location>
        <begin position="12"/>
        <end position="33"/>
    </location>
</feature>
<dbReference type="InterPro" id="IPR001036">
    <property type="entry name" value="Acrflvin-R"/>
</dbReference>
<feature type="transmembrane region" description="Helical" evidence="1">
    <location>
        <begin position="856"/>
        <end position="875"/>
    </location>
</feature>
<evidence type="ECO:0000313" key="2">
    <source>
        <dbReference type="EMBL" id="MET4583936.1"/>
    </source>
</evidence>
<name>A0ABV2QS99_9MICO</name>
<feature type="transmembrane region" description="Helical" evidence="1">
    <location>
        <begin position="954"/>
        <end position="975"/>
    </location>
</feature>
<dbReference type="Gene3D" id="3.30.2090.10">
    <property type="entry name" value="Multidrug efflux transporter AcrB TolC docking domain, DN and DC subdomains"/>
    <property type="match status" value="2"/>
</dbReference>
<dbReference type="SUPFAM" id="SSF82866">
    <property type="entry name" value="Multidrug efflux transporter AcrB transmembrane domain"/>
    <property type="match status" value="2"/>
</dbReference>
<dbReference type="PANTHER" id="PTHR32063:SF0">
    <property type="entry name" value="SWARMING MOTILITY PROTEIN SWRC"/>
    <property type="match status" value="1"/>
</dbReference>
<dbReference type="EMBL" id="JBEPSJ010000005">
    <property type="protein sequence ID" value="MET4583936.1"/>
    <property type="molecule type" value="Genomic_DNA"/>
</dbReference>
<keyword evidence="1" id="KW-1133">Transmembrane helix</keyword>
<dbReference type="RefSeq" id="WP_354026100.1">
    <property type="nucleotide sequence ID" value="NZ_JBEPSJ010000005.1"/>
</dbReference>
<dbReference type="Gene3D" id="3.30.70.1430">
    <property type="entry name" value="Multidrug efflux transporter AcrB pore domain"/>
    <property type="match status" value="2"/>
</dbReference>
<comment type="caution">
    <text evidence="2">The sequence shown here is derived from an EMBL/GenBank/DDBJ whole genome shotgun (WGS) entry which is preliminary data.</text>
</comment>
<feature type="transmembrane region" description="Helical" evidence="1">
    <location>
        <begin position="382"/>
        <end position="406"/>
    </location>
</feature>
<keyword evidence="3" id="KW-1185">Reference proteome</keyword>
<feature type="transmembrane region" description="Helical" evidence="1">
    <location>
        <begin position="533"/>
        <end position="553"/>
    </location>
</feature>
<feature type="transmembrane region" description="Helical" evidence="1">
    <location>
        <begin position="330"/>
        <end position="349"/>
    </location>
</feature>
<accession>A0ABV2QS99</accession>
<evidence type="ECO:0000313" key="3">
    <source>
        <dbReference type="Proteomes" id="UP001549257"/>
    </source>
</evidence>
<dbReference type="Gene3D" id="3.30.70.1320">
    <property type="entry name" value="Multidrug efflux transporter AcrB pore domain like"/>
    <property type="match status" value="1"/>
</dbReference>
<feature type="transmembrane region" description="Helical" evidence="1">
    <location>
        <begin position="882"/>
        <end position="904"/>
    </location>
</feature>
<dbReference type="SUPFAM" id="SSF82693">
    <property type="entry name" value="Multidrug efflux transporter AcrB pore domain, PN1, PN2, PC1 and PC2 subdomains"/>
    <property type="match status" value="3"/>
</dbReference>
<sequence length="1036" mass="107006">MHLLSVFSLRNRALIALVTVVVAIFGGVALTSLKQELIPSLSLPQVFIVTTYPGASPEVVNDDVSTPIETAIQTVPGLDGTTATSNANFSSISAAFVYGTDITTAEQKVQLAINRISSTLPDSAETQVLTFSLSDLPVIQIAATSDLDPRDLSASLESSLTDIKQLEGVSDATLLGATTQRVTITPDETKLFAAGLSTQSIRDALDDNGVLLPAGQITEEGKTLTVQAGSRIQSTDDIASLPLLGGDAFTTVGSVAEVTIADDPVTGISRVDGEPSLTIAVTKSPAGNTVEVSKLVQDLIPEIEESLGSNTQLTVVFDQAPFIEESINSLAVEGVLGLIFAVIVILVFLLSVRSTLVTAISIPVSVLITFVGMQASGYTLNIITLGALTIAIGRVVDDSIVVIENIKRHLSFGEDKRTAILSAVKEVAGAVTASTVTTVAVFLPLALVGDVTGELFRPFALTVTIALAASLFVSLTIVPVLAYWFLGAKAVHKHAGAVRGGSHDESDFDELDTPTRLQRSYLPIIDFTLKRPVLTIVSAVLVLVLTGLLTPLLKTNFIGDSGQNTLTVTQTLPLGTSLEVRDEAAMKVEDVLAEVDGVDTVQLSLGSSGSSLQAAFSGGGATTFSLTTDADADQEALQADVREAVAGIDDAGEISLAAAGSGFASSDIEINITANNAADLTESSEEILAAVEDLDIVAEASSNLSVTQPFIAITVDREKAARAGLSEIAVGGIVTAAMNPSASGSVVIDEKTLSIYIDNQNAPTTLAEIQAFLIPSATGLVPLSDLATVEQADGPSSITTIKGVRSATVSVTPGSDDVGTASSVIAAAVADTDLPAGASAELGGVTSQQGDAFQQLGLALLVAILIVYVVMVATFKSLRQPLLLLVSIPFAATGAILLQVATGIPLGVPSLIGVLMLIGIVVTNAIVLVDLINKYRERGMKVREAIVHGASRRLRPILMTALATIFALLPLGIGLTGHGGFISQPLAIIVIGGLVSSTVLTLVVLPVLYYLVEGAKERRADKRAAAAAEPTPAAEV</sequence>
<dbReference type="PRINTS" id="PR00702">
    <property type="entry name" value="ACRIFLAVINRP"/>
</dbReference>
<protein>
    <submittedName>
        <fullName evidence="2">HAE1 family hydrophobic/amphiphilic exporter-1</fullName>
    </submittedName>
</protein>
<reference evidence="2 3" key="1">
    <citation type="submission" date="2024-06" db="EMBL/GenBank/DDBJ databases">
        <title>Sorghum-associated microbial communities from plants grown in Nebraska, USA.</title>
        <authorList>
            <person name="Schachtman D."/>
        </authorList>
    </citation>
    <scope>NUCLEOTIDE SEQUENCE [LARGE SCALE GENOMIC DNA]</scope>
    <source>
        <strain evidence="2 3">2857</strain>
    </source>
</reference>
<organism evidence="2 3">
    <name type="scientific">Conyzicola nivalis</name>
    <dbReference type="NCBI Taxonomy" id="1477021"/>
    <lineage>
        <taxon>Bacteria</taxon>
        <taxon>Bacillati</taxon>
        <taxon>Actinomycetota</taxon>
        <taxon>Actinomycetes</taxon>
        <taxon>Micrococcales</taxon>
        <taxon>Microbacteriaceae</taxon>
        <taxon>Conyzicola</taxon>
    </lineage>
</organism>
<feature type="transmembrane region" description="Helical" evidence="1">
    <location>
        <begin position="987"/>
        <end position="1012"/>
    </location>
</feature>
<feature type="transmembrane region" description="Helical" evidence="1">
    <location>
        <begin position="910"/>
        <end position="933"/>
    </location>
</feature>
<dbReference type="PANTHER" id="PTHR32063">
    <property type="match status" value="1"/>
</dbReference>
<dbReference type="InterPro" id="IPR027463">
    <property type="entry name" value="AcrB_DN_DC_subdom"/>
</dbReference>
<feature type="transmembrane region" description="Helical" evidence="1">
    <location>
        <begin position="427"/>
        <end position="447"/>
    </location>
</feature>
<evidence type="ECO:0000256" key="1">
    <source>
        <dbReference type="SAM" id="Phobius"/>
    </source>
</evidence>
<dbReference type="Pfam" id="PF00873">
    <property type="entry name" value="ACR_tran"/>
    <property type="match status" value="1"/>
</dbReference>